<name>A0AAE0WJB4_9PEZI</name>
<gene>
    <name evidence="2" type="ORF">LTR78_007297</name>
</gene>
<feature type="compositionally biased region" description="Acidic residues" evidence="1">
    <location>
        <begin position="113"/>
        <end position="135"/>
    </location>
</feature>
<evidence type="ECO:0000313" key="3">
    <source>
        <dbReference type="Proteomes" id="UP001274830"/>
    </source>
</evidence>
<evidence type="ECO:0000256" key="1">
    <source>
        <dbReference type="SAM" id="MobiDB-lite"/>
    </source>
</evidence>
<sequence>MAREADTTAGDPEVIERDNEYAASAADQRYDPYDLPAPAKMILSKGLSPDLFMPPPREEDDGDEAVQKPDGGGEIRRHHRAPRVHDEEEEDRLAAPLGVTAGSRIQVGRQAIAEEDDGEEVDEEQGEEEEEEEDLQGAGSAA</sequence>
<organism evidence="2 3">
    <name type="scientific">Recurvomyces mirabilis</name>
    <dbReference type="NCBI Taxonomy" id="574656"/>
    <lineage>
        <taxon>Eukaryota</taxon>
        <taxon>Fungi</taxon>
        <taxon>Dikarya</taxon>
        <taxon>Ascomycota</taxon>
        <taxon>Pezizomycotina</taxon>
        <taxon>Dothideomycetes</taxon>
        <taxon>Dothideomycetidae</taxon>
        <taxon>Mycosphaerellales</taxon>
        <taxon>Teratosphaeriaceae</taxon>
        <taxon>Recurvomyces</taxon>
    </lineage>
</organism>
<dbReference type="EMBL" id="JAUTXT010000030">
    <property type="protein sequence ID" value="KAK3672711.1"/>
    <property type="molecule type" value="Genomic_DNA"/>
</dbReference>
<comment type="caution">
    <text evidence="2">The sequence shown here is derived from an EMBL/GenBank/DDBJ whole genome shotgun (WGS) entry which is preliminary data.</text>
</comment>
<feature type="region of interest" description="Disordered" evidence="1">
    <location>
        <begin position="46"/>
        <end position="142"/>
    </location>
</feature>
<accession>A0AAE0WJB4</accession>
<keyword evidence="3" id="KW-1185">Reference proteome</keyword>
<protein>
    <submittedName>
        <fullName evidence="2">Uncharacterized protein</fullName>
    </submittedName>
</protein>
<reference evidence="2" key="1">
    <citation type="submission" date="2023-07" db="EMBL/GenBank/DDBJ databases">
        <title>Black Yeasts Isolated from many extreme environments.</title>
        <authorList>
            <person name="Coleine C."/>
            <person name="Stajich J.E."/>
            <person name="Selbmann L."/>
        </authorList>
    </citation>
    <scope>NUCLEOTIDE SEQUENCE</scope>
    <source>
        <strain evidence="2">CCFEE 5485</strain>
    </source>
</reference>
<dbReference type="Proteomes" id="UP001274830">
    <property type="component" value="Unassembled WGS sequence"/>
</dbReference>
<dbReference type="AlphaFoldDB" id="A0AAE0WJB4"/>
<feature type="compositionally biased region" description="Basic and acidic residues" evidence="1">
    <location>
        <begin position="65"/>
        <end position="75"/>
    </location>
</feature>
<proteinExistence type="predicted"/>
<feature type="region of interest" description="Disordered" evidence="1">
    <location>
        <begin position="1"/>
        <end position="33"/>
    </location>
</feature>
<evidence type="ECO:0000313" key="2">
    <source>
        <dbReference type="EMBL" id="KAK3672711.1"/>
    </source>
</evidence>